<accession>A0ABT9NU69</accession>
<feature type="region of interest" description="Disordered" evidence="5">
    <location>
        <begin position="463"/>
        <end position="482"/>
    </location>
</feature>
<dbReference type="PROSITE" id="PS51296">
    <property type="entry name" value="RIESKE"/>
    <property type="match status" value="1"/>
</dbReference>
<dbReference type="Proteomes" id="UP001240447">
    <property type="component" value="Unassembled WGS sequence"/>
</dbReference>
<dbReference type="Gene3D" id="3.30.9.10">
    <property type="entry name" value="D-Amino Acid Oxidase, subunit A, domain 2"/>
    <property type="match status" value="1"/>
</dbReference>
<evidence type="ECO:0000259" key="6">
    <source>
        <dbReference type="PROSITE" id="PS51296"/>
    </source>
</evidence>
<dbReference type="InterPro" id="IPR006076">
    <property type="entry name" value="FAD-dep_OxRdtase"/>
</dbReference>
<organism evidence="7 8">
    <name type="scientific">Nocardioides massiliensis</name>
    <dbReference type="NCBI Taxonomy" id="1325935"/>
    <lineage>
        <taxon>Bacteria</taxon>
        <taxon>Bacillati</taxon>
        <taxon>Actinomycetota</taxon>
        <taxon>Actinomycetes</taxon>
        <taxon>Propionibacteriales</taxon>
        <taxon>Nocardioidaceae</taxon>
        <taxon>Nocardioides</taxon>
    </lineage>
</organism>
<dbReference type="RefSeq" id="WP_306825397.1">
    <property type="nucleotide sequence ID" value="NZ_JAUSQM010000001.1"/>
</dbReference>
<keyword evidence="1" id="KW-0001">2Fe-2S</keyword>
<keyword evidence="2" id="KW-0479">Metal-binding</keyword>
<sequence length="482" mass="51402">MSQRPSWWSVHRPAAPTASPEPVPERAEVVVVGGGLTGLTTALQLSKAGVRVVVLEAHTLGAGTTSRSTAKVSLLQGSRFSEISRWQSVERLRQYAEANREGQAWLRRFCLEHDVPWDDRDGFTYANTDAGLRMLEKELSASNAAGIPVAWAQTPELPYDVRGAIRLPDQGQVDPVAMIAALADQARAHGVVVVEGTRVRSVGHRRPVLVETERGDIRADTVVLATGMPILDRSAAFARMKAERSYTVALKAPDLAVRGQYLSVDPPSRSLRSTVGAEGTPVLLVGGAGHGTGRSVPTSRHVEQLTSWAAEHFPGASPVTSWSAQDYAPTRGLPHVGPALPRLPGVLVAGGFAKWGFTNGVAAALALTARITGGQVPWAEAFDPWQVADLRTTPRAAQHNAEVGLAMGRGVVHVVRNRRRGPICTHMGGALTWNDTERSWDCPLHGSRFAADGEVLDAPATCGLRRVPTPPTGSTDPTEGAQ</sequence>
<feature type="compositionally biased region" description="Polar residues" evidence="5">
    <location>
        <begin position="472"/>
        <end position="482"/>
    </location>
</feature>
<dbReference type="Gene3D" id="2.102.10.10">
    <property type="entry name" value="Rieske [2Fe-2S] iron-sulphur domain"/>
    <property type="match status" value="1"/>
</dbReference>
<keyword evidence="8" id="KW-1185">Reference proteome</keyword>
<dbReference type="PANTHER" id="PTHR13847:SF274">
    <property type="entry name" value="RIESKE 2FE-2S IRON-SULFUR PROTEIN YHFW-RELATED"/>
    <property type="match status" value="1"/>
</dbReference>
<comment type="caution">
    <text evidence="7">The sequence shown here is derived from an EMBL/GenBank/DDBJ whole genome shotgun (WGS) entry which is preliminary data.</text>
</comment>
<dbReference type="InterPro" id="IPR017941">
    <property type="entry name" value="Rieske_2Fe-2S"/>
</dbReference>
<dbReference type="Pfam" id="PF00355">
    <property type="entry name" value="Rieske"/>
    <property type="match status" value="1"/>
</dbReference>
<feature type="domain" description="Rieske" evidence="6">
    <location>
        <begin position="422"/>
        <end position="478"/>
    </location>
</feature>
<dbReference type="Pfam" id="PF01266">
    <property type="entry name" value="DAO"/>
    <property type="match status" value="1"/>
</dbReference>
<dbReference type="SUPFAM" id="SSF51905">
    <property type="entry name" value="FAD/NAD(P)-binding domain"/>
    <property type="match status" value="1"/>
</dbReference>
<dbReference type="InterPro" id="IPR036188">
    <property type="entry name" value="FAD/NAD-bd_sf"/>
</dbReference>
<keyword evidence="4" id="KW-0411">Iron-sulfur</keyword>
<name>A0ABT9NU69_9ACTN</name>
<evidence type="ECO:0000313" key="8">
    <source>
        <dbReference type="Proteomes" id="UP001240447"/>
    </source>
</evidence>
<dbReference type="PANTHER" id="PTHR13847">
    <property type="entry name" value="SARCOSINE DEHYDROGENASE-RELATED"/>
    <property type="match status" value="1"/>
</dbReference>
<evidence type="ECO:0000256" key="2">
    <source>
        <dbReference type="ARBA" id="ARBA00022723"/>
    </source>
</evidence>
<dbReference type="SUPFAM" id="SSF50022">
    <property type="entry name" value="ISP domain"/>
    <property type="match status" value="1"/>
</dbReference>
<dbReference type="Gene3D" id="3.50.50.60">
    <property type="entry name" value="FAD/NAD(P)-binding domain"/>
    <property type="match status" value="1"/>
</dbReference>
<reference evidence="7 8" key="1">
    <citation type="submission" date="2023-07" db="EMBL/GenBank/DDBJ databases">
        <title>Sequencing the genomes of 1000 actinobacteria strains.</title>
        <authorList>
            <person name="Klenk H.-P."/>
        </authorList>
    </citation>
    <scope>NUCLEOTIDE SEQUENCE [LARGE SCALE GENOMIC DNA]</scope>
    <source>
        <strain evidence="7 8">GD13</strain>
    </source>
</reference>
<dbReference type="InterPro" id="IPR036922">
    <property type="entry name" value="Rieske_2Fe-2S_sf"/>
</dbReference>
<keyword evidence="3" id="KW-0408">Iron</keyword>
<feature type="region of interest" description="Disordered" evidence="5">
    <location>
        <begin position="1"/>
        <end position="23"/>
    </location>
</feature>
<evidence type="ECO:0000256" key="5">
    <source>
        <dbReference type="SAM" id="MobiDB-lite"/>
    </source>
</evidence>
<evidence type="ECO:0000256" key="1">
    <source>
        <dbReference type="ARBA" id="ARBA00022714"/>
    </source>
</evidence>
<protein>
    <submittedName>
        <fullName evidence="7">Glycine/D-amino acid oxidase-like deaminating enzyme</fullName>
    </submittedName>
</protein>
<evidence type="ECO:0000256" key="4">
    <source>
        <dbReference type="ARBA" id="ARBA00023014"/>
    </source>
</evidence>
<proteinExistence type="predicted"/>
<evidence type="ECO:0000313" key="7">
    <source>
        <dbReference type="EMBL" id="MDP9823972.1"/>
    </source>
</evidence>
<evidence type="ECO:0000256" key="3">
    <source>
        <dbReference type="ARBA" id="ARBA00023004"/>
    </source>
</evidence>
<dbReference type="EMBL" id="JAUSQM010000001">
    <property type="protein sequence ID" value="MDP9823972.1"/>
    <property type="molecule type" value="Genomic_DNA"/>
</dbReference>
<gene>
    <name evidence="7" type="ORF">J2S59_003781</name>
</gene>